<feature type="domain" description="ParB-like N-terminal" evidence="3">
    <location>
        <begin position="4"/>
        <end position="103"/>
    </location>
</feature>
<gene>
    <name evidence="4" type="ORF">AQZ52_00010</name>
</gene>
<dbReference type="GO" id="GO:0005694">
    <property type="term" value="C:chromosome"/>
    <property type="evidence" value="ECO:0007669"/>
    <property type="project" value="TreeGrafter"/>
</dbReference>
<organism evidence="4 5">
    <name type="scientific">Novosphingobium fuchskuhlense</name>
    <dbReference type="NCBI Taxonomy" id="1117702"/>
    <lineage>
        <taxon>Bacteria</taxon>
        <taxon>Pseudomonadati</taxon>
        <taxon>Pseudomonadota</taxon>
        <taxon>Alphaproteobacteria</taxon>
        <taxon>Sphingomonadales</taxon>
        <taxon>Sphingomonadaceae</taxon>
        <taxon>Novosphingobium</taxon>
    </lineage>
</organism>
<evidence type="ECO:0000256" key="1">
    <source>
        <dbReference type="ARBA" id="ARBA00006295"/>
    </source>
</evidence>
<accession>A0A117UZJ8</accession>
<dbReference type="NCBIfam" id="TIGR00180">
    <property type="entry name" value="parB_part"/>
    <property type="match status" value="1"/>
</dbReference>
<dbReference type="SMART" id="SM00470">
    <property type="entry name" value="ParB"/>
    <property type="match status" value="1"/>
</dbReference>
<dbReference type="InterPro" id="IPR004437">
    <property type="entry name" value="ParB/RepB/Spo0J"/>
</dbReference>
<evidence type="ECO:0000259" key="3">
    <source>
        <dbReference type="SMART" id="SM00470"/>
    </source>
</evidence>
<dbReference type="Gene3D" id="1.10.10.2830">
    <property type="match status" value="1"/>
</dbReference>
<name>A0A117UZJ8_9SPHN</name>
<dbReference type="SUPFAM" id="SSF110849">
    <property type="entry name" value="ParB/Sulfiredoxin"/>
    <property type="match status" value="1"/>
</dbReference>
<dbReference type="STRING" id="1117702.AQZ52_00010"/>
<dbReference type="InterPro" id="IPR003115">
    <property type="entry name" value="ParB_N"/>
</dbReference>
<feature type="compositionally biased region" description="Low complexity" evidence="2">
    <location>
        <begin position="394"/>
        <end position="411"/>
    </location>
</feature>
<dbReference type="Gene3D" id="3.90.1530.30">
    <property type="match status" value="1"/>
</dbReference>
<dbReference type="GO" id="GO:0007059">
    <property type="term" value="P:chromosome segregation"/>
    <property type="evidence" value="ECO:0007669"/>
    <property type="project" value="TreeGrafter"/>
</dbReference>
<dbReference type="OrthoDB" id="9813122at2"/>
<dbReference type="Pfam" id="PF17762">
    <property type="entry name" value="HTH_ParB"/>
    <property type="match status" value="1"/>
</dbReference>
<evidence type="ECO:0000256" key="2">
    <source>
        <dbReference type="SAM" id="MobiDB-lite"/>
    </source>
</evidence>
<proteinExistence type="inferred from homology"/>
<dbReference type="InterPro" id="IPR036086">
    <property type="entry name" value="ParB/Sulfiredoxin_sf"/>
</dbReference>
<comment type="similarity">
    <text evidence="1">Belongs to the ParB family.</text>
</comment>
<feature type="region of interest" description="Disordered" evidence="2">
    <location>
        <begin position="383"/>
        <end position="415"/>
    </location>
</feature>
<dbReference type="EMBL" id="LLZS01000001">
    <property type="protein sequence ID" value="KUR73756.1"/>
    <property type="molecule type" value="Genomic_DNA"/>
</dbReference>
<dbReference type="InterPro" id="IPR041468">
    <property type="entry name" value="HTH_ParB/Spo0J"/>
</dbReference>
<dbReference type="Pfam" id="PF02195">
    <property type="entry name" value="ParB_N"/>
    <property type="match status" value="1"/>
</dbReference>
<sequence length="676" mass="72537">MQTTTIAHAKLRLSESNVRKANGNAGLEALAASIAEHGLLQPLIVSPSAGKKTLFDVHAGGRRWRAIGLLIERGVLPKDYAIDVRLCENEDAVAREISLAENLIREAMTPADEARAYKDIIAGGTDAEAVARRFGVTVRHVQGRLRLADLAEPIFLALAEGEITLDVAQAYGSTGDRERQLAAWERLSTSWQGDNPQAIRRAIAEEALSADHPIARFVGEAEYTACGGRIERDLFAAEGEGQWLDGDLAMDLATKKLAFEAEVAELGSKLAWVKPTLATHVTYDDTKELHAYWPRRAEPSAEAVARMDEISDRMAEIAEIIDGPEDGDDVEALEAEYQALDAEHDRLADTDLLIPEEDKPTVGTFLVLGKDGQPRLLETYYSTAKPSRRGASTAEVPGGAEAGGDEAAPAASLPRSLEEQLAKDRRDVMALHIAHDPALALDLTIFALARDHAGHFGYSDTGCTIRIADRNEPSGLSGVPTTAALTDLEGLRASLPNDWAGEEDSFASFLAFRALAEDVKAGWMAYAVSQSLKASLASGTHGSSFQTRLGAHIGIDVAQHWRPGAENFFDRIKKSQILAILGQFDPELALRYASAKKTELASAAARLCAGDTITEPEIKARAMAWVPDVMGFFDARPCVDADLDDHLSSGPDAAPADDDLEAANQNDGGAPLSEAA</sequence>
<dbReference type="Proteomes" id="UP000058012">
    <property type="component" value="Unassembled WGS sequence"/>
</dbReference>
<dbReference type="GO" id="GO:0003677">
    <property type="term" value="F:DNA binding"/>
    <property type="evidence" value="ECO:0007669"/>
    <property type="project" value="InterPro"/>
</dbReference>
<feature type="region of interest" description="Disordered" evidence="2">
    <location>
        <begin position="644"/>
        <end position="676"/>
    </location>
</feature>
<evidence type="ECO:0000313" key="4">
    <source>
        <dbReference type="EMBL" id="KUR73756.1"/>
    </source>
</evidence>
<dbReference type="CDD" id="cd16406">
    <property type="entry name" value="ParB_N_like"/>
    <property type="match status" value="1"/>
</dbReference>
<comment type="caution">
    <text evidence="4">The sequence shown here is derived from an EMBL/GenBank/DDBJ whole genome shotgun (WGS) entry which is preliminary data.</text>
</comment>
<keyword evidence="5" id="KW-1185">Reference proteome</keyword>
<dbReference type="PANTHER" id="PTHR33375:SF7">
    <property type="entry name" value="CHROMOSOME 2-PARTITIONING PROTEIN PARB-RELATED"/>
    <property type="match status" value="1"/>
</dbReference>
<dbReference type="InterPro" id="IPR050336">
    <property type="entry name" value="Chromosome_partition/occlusion"/>
</dbReference>
<dbReference type="AlphaFoldDB" id="A0A117UZJ8"/>
<dbReference type="SUPFAM" id="SSF109709">
    <property type="entry name" value="KorB DNA-binding domain-like"/>
    <property type="match status" value="1"/>
</dbReference>
<dbReference type="RefSeq" id="WP_067909064.1">
    <property type="nucleotide sequence ID" value="NZ_KQ954244.1"/>
</dbReference>
<evidence type="ECO:0000313" key="5">
    <source>
        <dbReference type="Proteomes" id="UP000058012"/>
    </source>
</evidence>
<protein>
    <submittedName>
        <fullName evidence="4">Plasmid stabilization protein</fullName>
    </submittedName>
</protein>
<reference evidence="4 5" key="1">
    <citation type="submission" date="2015-10" db="EMBL/GenBank/DDBJ databases">
        <title>Draft genome sequence of Novosphingobium fuchskuhlense DSM 25065 isolated from a surface water sample of the southwest basin of Lake Grosse Fuchskuhle.</title>
        <authorList>
            <person name="Ruckert C."/>
            <person name="Winkler A."/>
            <person name="Glaeser J."/>
            <person name="Grossart H.-P."/>
            <person name="Kalinowski J."/>
            <person name="Glaeser S."/>
        </authorList>
    </citation>
    <scope>NUCLEOTIDE SEQUENCE [LARGE SCALE GENOMIC DNA]</scope>
    <source>
        <strain evidence="4 5">FNE08-7</strain>
    </source>
</reference>
<dbReference type="PANTHER" id="PTHR33375">
    <property type="entry name" value="CHROMOSOME-PARTITIONING PROTEIN PARB-RELATED"/>
    <property type="match status" value="1"/>
</dbReference>